<dbReference type="AlphaFoldDB" id="A0A547PBI9"/>
<evidence type="ECO:0000313" key="2">
    <source>
        <dbReference type="EMBL" id="TRD11502.1"/>
    </source>
</evidence>
<dbReference type="EMBL" id="VHJK01000001">
    <property type="protein sequence ID" value="TRD11502.1"/>
    <property type="molecule type" value="Genomic_DNA"/>
</dbReference>
<gene>
    <name evidence="2" type="ORF">FGU71_06280</name>
</gene>
<feature type="domain" description="Beta-lactamase hydrolase-like protein phosphatase-like" evidence="1">
    <location>
        <begin position="3"/>
        <end position="116"/>
    </location>
</feature>
<dbReference type="NCBIfam" id="TIGR01244">
    <property type="entry name" value="TIGR01244 family sulfur transferase"/>
    <property type="match status" value="1"/>
</dbReference>
<organism evidence="2 3">
    <name type="scientific">Erythrobacter insulae</name>
    <dbReference type="NCBI Taxonomy" id="2584124"/>
    <lineage>
        <taxon>Bacteria</taxon>
        <taxon>Pseudomonadati</taxon>
        <taxon>Pseudomonadota</taxon>
        <taxon>Alphaproteobacteria</taxon>
        <taxon>Sphingomonadales</taxon>
        <taxon>Erythrobacteraceae</taxon>
        <taxon>Erythrobacter/Porphyrobacter group</taxon>
        <taxon>Erythrobacter</taxon>
    </lineage>
</organism>
<dbReference type="InterPro" id="IPR005939">
    <property type="entry name" value="BLH_phosphatase-like"/>
</dbReference>
<dbReference type="Pfam" id="PF04273">
    <property type="entry name" value="BLH_phosphatase"/>
    <property type="match status" value="1"/>
</dbReference>
<dbReference type="Proteomes" id="UP000316343">
    <property type="component" value="Unassembled WGS sequence"/>
</dbReference>
<sequence>MTEFRKLTDTFYVSEQIDISDVEKAKADGFALIVNNRPDGEDPGAAQGQDIREAAEKVGIGFLEIPITHAGFSLPQIDELVDAITGAGGPETAVKVLGYCRSGTRSSLLWALAQAKLGKNPEVIEAEVEQAGYSVAPVRPTIDMLAQQSKG</sequence>
<accession>A0A547PBI9</accession>
<reference evidence="2 3" key="1">
    <citation type="submission" date="2019-06" db="EMBL/GenBank/DDBJ databases">
        <title>Erythrobacter insulae sp. nov., isolated from a tidal flat.</title>
        <authorList>
            <person name="Yoon J.-H."/>
        </authorList>
    </citation>
    <scope>NUCLEOTIDE SEQUENCE [LARGE SCALE GENOMIC DNA]</scope>
    <source>
        <strain evidence="2 3">JBTF-M21</strain>
    </source>
</reference>
<protein>
    <submittedName>
        <fullName evidence="2">TIGR01244 family phosphatase</fullName>
    </submittedName>
</protein>
<dbReference type="Gene3D" id="3.90.190.10">
    <property type="entry name" value="Protein tyrosine phosphatase superfamily"/>
    <property type="match status" value="1"/>
</dbReference>
<evidence type="ECO:0000259" key="1">
    <source>
        <dbReference type="Pfam" id="PF04273"/>
    </source>
</evidence>
<comment type="caution">
    <text evidence="2">The sequence shown here is derived from an EMBL/GenBank/DDBJ whole genome shotgun (WGS) entry which is preliminary data.</text>
</comment>
<dbReference type="GO" id="GO:0016787">
    <property type="term" value="F:hydrolase activity"/>
    <property type="evidence" value="ECO:0007669"/>
    <property type="project" value="InterPro"/>
</dbReference>
<dbReference type="RefSeq" id="WP_142787767.1">
    <property type="nucleotide sequence ID" value="NZ_VHJK01000001.1"/>
</dbReference>
<keyword evidence="3" id="KW-1185">Reference proteome</keyword>
<dbReference type="OrthoDB" id="9805710at2"/>
<proteinExistence type="predicted"/>
<name>A0A547PBI9_9SPHN</name>
<evidence type="ECO:0000313" key="3">
    <source>
        <dbReference type="Proteomes" id="UP000316343"/>
    </source>
</evidence>
<dbReference type="InterPro" id="IPR029021">
    <property type="entry name" value="Prot-tyrosine_phosphatase-like"/>
</dbReference>